<organism evidence="1 2">
    <name type="scientific">Vibrio scophthalmi LMG 19158</name>
    <dbReference type="NCBI Taxonomy" id="870967"/>
    <lineage>
        <taxon>Bacteria</taxon>
        <taxon>Pseudomonadati</taxon>
        <taxon>Pseudomonadota</taxon>
        <taxon>Gammaproteobacteria</taxon>
        <taxon>Vibrionales</taxon>
        <taxon>Vibrionaceae</taxon>
        <taxon>Vibrio</taxon>
    </lineage>
</organism>
<protein>
    <submittedName>
        <fullName evidence="1">Uncharacterized protein</fullName>
    </submittedName>
</protein>
<reference evidence="1 2" key="1">
    <citation type="journal article" date="2012" name="Int. J. Syst. Evol. Microbiol.">
        <title>Vibrio caribbeanicus sp. nov., isolated from the marine sponge Scleritoderma cyanea.</title>
        <authorList>
            <person name="Hoffmann M."/>
            <person name="Monday S.R."/>
            <person name="Allard M.W."/>
            <person name="Strain E.A."/>
            <person name="Whittaker P."/>
            <person name="Naum M."/>
            <person name="McCarthy P.J."/>
            <person name="Lopez J.V."/>
            <person name="Fischer M."/>
            <person name="Brown E.W."/>
        </authorList>
    </citation>
    <scope>NUCLEOTIDE SEQUENCE [LARGE SCALE GENOMIC DNA]</scope>
    <source>
        <strain evidence="1 2">LMG 19158</strain>
    </source>
</reference>
<gene>
    <name evidence="1" type="ORF">VIS19158_14429</name>
</gene>
<dbReference type="AlphaFoldDB" id="F9RUC9"/>
<evidence type="ECO:0000313" key="1">
    <source>
        <dbReference type="EMBL" id="EGU30447.1"/>
    </source>
</evidence>
<name>F9RUC9_9VIBR</name>
<accession>F9RUC9</accession>
<proteinExistence type="predicted"/>
<evidence type="ECO:0000313" key="2">
    <source>
        <dbReference type="Proteomes" id="UP000004349"/>
    </source>
</evidence>
<sequence length="74" mass="8839">MVSLIDSSHRSWKIHQAYKKENDRHTRFVFSDKNCTKIRQIGRNLVKKILFSILLLQGRKSFNRMRTTYADLAQ</sequence>
<comment type="caution">
    <text evidence="1">The sequence shown here is derived from an EMBL/GenBank/DDBJ whole genome shotgun (WGS) entry which is preliminary data.</text>
</comment>
<dbReference type="Proteomes" id="UP000004349">
    <property type="component" value="Unassembled WGS sequence"/>
</dbReference>
<dbReference type="EMBL" id="AFWE01000216">
    <property type="protein sequence ID" value="EGU30447.1"/>
    <property type="molecule type" value="Genomic_DNA"/>
</dbReference>